<proteinExistence type="inferred from homology"/>
<dbReference type="GO" id="GO:0005737">
    <property type="term" value="C:cytoplasm"/>
    <property type="evidence" value="ECO:0007669"/>
    <property type="project" value="InterPro"/>
</dbReference>
<dbReference type="PANTHER" id="PTHR10472:SF5">
    <property type="entry name" value="D-AMINOACYL-TRNA DEACYLASE 1"/>
    <property type="match status" value="1"/>
</dbReference>
<dbReference type="Gene3D" id="3.50.80.10">
    <property type="entry name" value="D-tyrosyl-tRNA(Tyr) deacylase"/>
    <property type="match status" value="1"/>
</dbReference>
<dbReference type="FunFam" id="3.50.80.10:FF:000001">
    <property type="entry name" value="D-aminoacyl-tRNA deacylase"/>
    <property type="match status" value="1"/>
</dbReference>
<evidence type="ECO:0000313" key="2">
    <source>
        <dbReference type="EMBL" id="SVA30034.1"/>
    </source>
</evidence>
<sequence length="149" mass="15784">VRAVVQRVSSARVTVDGLLIGEIGSGLLVLLGASCSDVQDDVVYVVRKILGLRIFQNSDGKMGRSVTEVNGAVMVVSQFTLYGDVRKGRRPSFDEAAPPESARPLYDSVIEGIRGAGVKVATGEFGAMMEVSLVNNGPVTLLLDSAKQF</sequence>
<dbReference type="HAMAP" id="MF_00518">
    <property type="entry name" value="Deacylase_Dtd"/>
    <property type="match status" value="1"/>
</dbReference>
<gene>
    <name evidence="2" type="ORF">METZ01_LOCUS82888</name>
</gene>
<dbReference type="EMBL" id="UINC01006856">
    <property type="protein sequence ID" value="SVA30034.1"/>
    <property type="molecule type" value="Genomic_DNA"/>
</dbReference>
<protein>
    <recommendedName>
        <fullName evidence="3">D-aminoacyl-tRNA deacylase</fullName>
    </recommendedName>
</protein>
<organism evidence="2">
    <name type="scientific">marine metagenome</name>
    <dbReference type="NCBI Taxonomy" id="408172"/>
    <lineage>
        <taxon>unclassified sequences</taxon>
        <taxon>metagenomes</taxon>
        <taxon>ecological metagenomes</taxon>
    </lineage>
</organism>
<feature type="non-terminal residue" evidence="2">
    <location>
        <position position="1"/>
    </location>
</feature>
<comment type="similarity">
    <text evidence="1">Belongs to the DTD family.</text>
</comment>
<dbReference type="NCBIfam" id="TIGR00256">
    <property type="entry name" value="D-aminoacyl-tRNA deacylase"/>
    <property type="match status" value="1"/>
</dbReference>
<dbReference type="Pfam" id="PF02580">
    <property type="entry name" value="Tyr_Deacylase"/>
    <property type="match status" value="1"/>
</dbReference>
<dbReference type="PANTHER" id="PTHR10472">
    <property type="entry name" value="D-TYROSYL-TRNA TYR DEACYLASE"/>
    <property type="match status" value="1"/>
</dbReference>
<dbReference type="InterPro" id="IPR003732">
    <property type="entry name" value="Daa-tRNA_deacyls_DTD"/>
</dbReference>
<name>A0A381UPX3_9ZZZZ</name>
<evidence type="ECO:0000256" key="1">
    <source>
        <dbReference type="ARBA" id="ARBA00009673"/>
    </source>
</evidence>
<dbReference type="GO" id="GO:0051500">
    <property type="term" value="F:D-tyrosyl-tRNA(Tyr) deacylase activity"/>
    <property type="evidence" value="ECO:0007669"/>
    <property type="project" value="TreeGrafter"/>
</dbReference>
<dbReference type="SUPFAM" id="SSF69500">
    <property type="entry name" value="DTD-like"/>
    <property type="match status" value="1"/>
</dbReference>
<reference evidence="2" key="1">
    <citation type="submission" date="2018-05" db="EMBL/GenBank/DDBJ databases">
        <authorList>
            <person name="Lanie J.A."/>
            <person name="Ng W.-L."/>
            <person name="Kazmierczak K.M."/>
            <person name="Andrzejewski T.M."/>
            <person name="Davidsen T.M."/>
            <person name="Wayne K.J."/>
            <person name="Tettelin H."/>
            <person name="Glass J.I."/>
            <person name="Rusch D."/>
            <person name="Podicherti R."/>
            <person name="Tsui H.-C.T."/>
            <person name="Winkler M.E."/>
        </authorList>
    </citation>
    <scope>NUCLEOTIDE SEQUENCE</scope>
</reference>
<evidence type="ECO:0008006" key="3">
    <source>
        <dbReference type="Google" id="ProtNLM"/>
    </source>
</evidence>
<dbReference type="InterPro" id="IPR023509">
    <property type="entry name" value="DTD-like_sf"/>
</dbReference>
<dbReference type="AlphaFoldDB" id="A0A381UPX3"/>
<accession>A0A381UPX3</accession>